<dbReference type="PANTHER" id="PTHR31001:SF85">
    <property type="entry name" value="ZN(II)2CYS6 TRANSCRIPTION FACTOR (EUROFUNG)"/>
    <property type="match status" value="1"/>
</dbReference>
<reference evidence="5" key="1">
    <citation type="submission" date="2021-12" db="EMBL/GenBank/DDBJ databases">
        <title>Curvularia clavata genome.</title>
        <authorList>
            <person name="Cao Y."/>
        </authorList>
    </citation>
    <scope>NUCLEOTIDE SEQUENCE</scope>
    <source>
        <strain evidence="5">Yc1106</strain>
    </source>
</reference>
<dbReference type="PROSITE" id="PS00463">
    <property type="entry name" value="ZN2_CY6_FUNGAL_1"/>
    <property type="match status" value="1"/>
</dbReference>
<evidence type="ECO:0000256" key="1">
    <source>
        <dbReference type="ARBA" id="ARBA00004123"/>
    </source>
</evidence>
<dbReference type="PROSITE" id="PS50048">
    <property type="entry name" value="ZN2_CY6_FUNGAL_2"/>
    <property type="match status" value="1"/>
</dbReference>
<keyword evidence="2" id="KW-0479">Metal-binding</keyword>
<accession>A0A9Q9DR12</accession>
<dbReference type="Pfam" id="PF04082">
    <property type="entry name" value="Fungal_trans"/>
    <property type="match status" value="1"/>
</dbReference>
<dbReference type="GO" id="GO:0005634">
    <property type="term" value="C:nucleus"/>
    <property type="evidence" value="ECO:0007669"/>
    <property type="project" value="UniProtKB-SubCell"/>
</dbReference>
<dbReference type="Pfam" id="PF00172">
    <property type="entry name" value="Zn_clus"/>
    <property type="match status" value="1"/>
</dbReference>
<name>A0A9Q9DR12_CURCL</name>
<comment type="subcellular location">
    <subcellularLocation>
        <location evidence="1">Nucleus</location>
    </subcellularLocation>
</comment>
<feature type="domain" description="Zn(2)-C6 fungal-type" evidence="4">
    <location>
        <begin position="6"/>
        <end position="36"/>
    </location>
</feature>
<dbReference type="GO" id="GO:0006351">
    <property type="term" value="P:DNA-templated transcription"/>
    <property type="evidence" value="ECO:0007669"/>
    <property type="project" value="InterPro"/>
</dbReference>
<protein>
    <recommendedName>
        <fullName evidence="4">Zn(2)-C6 fungal-type domain-containing protein</fullName>
    </recommendedName>
</protein>
<dbReference type="SMART" id="SM00906">
    <property type="entry name" value="Fungal_trans"/>
    <property type="match status" value="1"/>
</dbReference>
<dbReference type="SMART" id="SM00066">
    <property type="entry name" value="GAL4"/>
    <property type="match status" value="1"/>
</dbReference>
<dbReference type="InterPro" id="IPR036864">
    <property type="entry name" value="Zn2-C6_fun-type_DNA-bd_sf"/>
</dbReference>
<dbReference type="CDD" id="cd00067">
    <property type="entry name" value="GAL4"/>
    <property type="match status" value="1"/>
</dbReference>
<dbReference type="SUPFAM" id="SSF57701">
    <property type="entry name" value="Zn2/Cys6 DNA-binding domain"/>
    <property type="match status" value="1"/>
</dbReference>
<keyword evidence="3" id="KW-0539">Nucleus</keyword>
<evidence type="ECO:0000256" key="2">
    <source>
        <dbReference type="ARBA" id="ARBA00022723"/>
    </source>
</evidence>
<dbReference type="EMBL" id="CP089275">
    <property type="protein sequence ID" value="USP74916.1"/>
    <property type="molecule type" value="Genomic_DNA"/>
</dbReference>
<dbReference type="GO" id="GO:0003677">
    <property type="term" value="F:DNA binding"/>
    <property type="evidence" value="ECO:0007669"/>
    <property type="project" value="InterPro"/>
</dbReference>
<evidence type="ECO:0000259" key="4">
    <source>
        <dbReference type="PROSITE" id="PS50048"/>
    </source>
</evidence>
<dbReference type="PANTHER" id="PTHR31001">
    <property type="entry name" value="UNCHARACTERIZED TRANSCRIPTIONAL REGULATORY PROTEIN"/>
    <property type="match status" value="1"/>
</dbReference>
<dbReference type="InterPro" id="IPR050613">
    <property type="entry name" value="Sec_Metabolite_Reg"/>
</dbReference>
<dbReference type="CDD" id="cd12148">
    <property type="entry name" value="fungal_TF_MHR"/>
    <property type="match status" value="1"/>
</dbReference>
<dbReference type="OrthoDB" id="3767954at2759"/>
<dbReference type="InterPro" id="IPR001138">
    <property type="entry name" value="Zn2Cys6_DnaBD"/>
</dbReference>
<proteinExistence type="predicted"/>
<dbReference type="GO" id="GO:0000981">
    <property type="term" value="F:DNA-binding transcription factor activity, RNA polymerase II-specific"/>
    <property type="evidence" value="ECO:0007669"/>
    <property type="project" value="InterPro"/>
</dbReference>
<gene>
    <name evidence="5" type="ORF">yc1106_02190</name>
</gene>
<dbReference type="AlphaFoldDB" id="A0A9Q9DR12"/>
<sequence>MTYSQACRPCAKRKVRCDKLEPCSNCRRRKTDQCTYPPRTPSDHIRQLEGLVRELVHFAPTDGVSSSRDGNDAQQGIRAISGIRSSDPMLVEEDGTMQYLESRSWRPWRAESGSDQGVQLPGGFTTIPPPKLPHALVSVLPSHNTRPITDPPVDAHRARVLWDTFKERVEPLVRVVFRWQIGDLVRRTMCADSTPLSNLEQSLVDAIYYASANSLTDDQCMVLLQMPKSTLLAHCQTQCEQSLLGPDLFCVKDILTIKAVIFYIIASIGRLSTQSLWSIVGMTLRNAEKLGLHRDGLLLGLAPIHVEDRRRVWWQLQHLDLALAVRIGLTPMTLSAGWDVEMPSNIEDDDITPACTSIPRPRAGLTTMSYCLFTYWVLKQQRQTFLAKYGHFELSWQINSKVKESTKDDMMTQLETGINQEFLQYCDPIKPLDVFLQLFARLFITSMHLRILHARVFSGNGDYRPKLLESSTQTLRYNIAIQSQSSLKQFRWLSKAWFNWQAFMCVLIEARDAADMIRAQELWKLMLEVYAAHEELLDFAGDRRRVQAAEIILATWHNHEEKFAGHSHDKPDMLSKLSLELATYRAGLEPLVDPATRSAENISLVPDMPVEATAIEADFSFDLDFQDVDWSFWDSME</sequence>
<keyword evidence="6" id="KW-1185">Reference proteome</keyword>
<evidence type="ECO:0000313" key="6">
    <source>
        <dbReference type="Proteomes" id="UP001056012"/>
    </source>
</evidence>
<evidence type="ECO:0000313" key="5">
    <source>
        <dbReference type="EMBL" id="USP74916.1"/>
    </source>
</evidence>
<evidence type="ECO:0000256" key="3">
    <source>
        <dbReference type="ARBA" id="ARBA00023242"/>
    </source>
</evidence>
<dbReference type="GO" id="GO:0008270">
    <property type="term" value="F:zinc ion binding"/>
    <property type="evidence" value="ECO:0007669"/>
    <property type="project" value="InterPro"/>
</dbReference>
<dbReference type="InterPro" id="IPR007219">
    <property type="entry name" value="XnlR_reg_dom"/>
</dbReference>
<dbReference type="VEuPathDB" id="FungiDB:yc1106_02190"/>
<organism evidence="5 6">
    <name type="scientific">Curvularia clavata</name>
    <dbReference type="NCBI Taxonomy" id="95742"/>
    <lineage>
        <taxon>Eukaryota</taxon>
        <taxon>Fungi</taxon>
        <taxon>Dikarya</taxon>
        <taxon>Ascomycota</taxon>
        <taxon>Pezizomycotina</taxon>
        <taxon>Dothideomycetes</taxon>
        <taxon>Pleosporomycetidae</taxon>
        <taxon>Pleosporales</taxon>
        <taxon>Pleosporineae</taxon>
        <taxon>Pleosporaceae</taxon>
        <taxon>Curvularia</taxon>
    </lineage>
</organism>
<dbReference type="Gene3D" id="4.10.240.10">
    <property type="entry name" value="Zn(2)-C6 fungal-type DNA-binding domain"/>
    <property type="match status" value="1"/>
</dbReference>
<dbReference type="Proteomes" id="UP001056012">
    <property type="component" value="Chromosome 2"/>
</dbReference>